<proteinExistence type="predicted"/>
<comment type="caution">
    <text evidence="2">The sequence shown here is derived from an EMBL/GenBank/DDBJ whole genome shotgun (WGS) entry which is preliminary data.</text>
</comment>
<dbReference type="AlphaFoldDB" id="A0A562PJT4"/>
<gene>
    <name evidence="1" type="ORF">DFR66_11653</name>
    <name evidence="2" type="ORF">IQ02_02511</name>
</gene>
<accession>A0A562PJT4</accession>
<organism evidence="2 4">
    <name type="scientific">Flavobacterium glaciei</name>
    <dbReference type="NCBI Taxonomy" id="386300"/>
    <lineage>
        <taxon>Bacteria</taxon>
        <taxon>Pseudomonadati</taxon>
        <taxon>Bacteroidota</taxon>
        <taxon>Flavobacteriia</taxon>
        <taxon>Flavobacteriales</taxon>
        <taxon>Flavobacteriaceae</taxon>
        <taxon>Flavobacterium</taxon>
    </lineage>
</organism>
<reference evidence="2" key="3">
    <citation type="submission" date="2019-07" db="EMBL/GenBank/DDBJ databases">
        <authorList>
            <person name="Whitman W."/>
            <person name="Huntemann M."/>
            <person name="Clum A."/>
            <person name="Pillay M."/>
            <person name="Palaniappan K."/>
            <person name="Varghese N."/>
            <person name="Mikhailova N."/>
            <person name="Stamatis D."/>
            <person name="Reddy T."/>
            <person name="Daum C."/>
            <person name="Shapiro N."/>
            <person name="Ivanova N."/>
            <person name="Kyrpides N."/>
            <person name="Woyke T."/>
        </authorList>
    </citation>
    <scope>NUCLEOTIDE SEQUENCE</scope>
    <source>
        <strain evidence="2">CGMCC 1.5380</strain>
    </source>
</reference>
<dbReference type="EMBL" id="QQBA01000016">
    <property type="protein sequence ID" value="RDI50482.1"/>
    <property type="molecule type" value="Genomic_DNA"/>
</dbReference>
<protein>
    <submittedName>
        <fullName evidence="2">Uncharacterized protein</fullName>
    </submittedName>
</protein>
<dbReference type="Proteomes" id="UP000321392">
    <property type="component" value="Unassembled WGS sequence"/>
</dbReference>
<dbReference type="RefSeq" id="WP_114755148.1">
    <property type="nucleotide sequence ID" value="NZ_QQBA01000016.1"/>
</dbReference>
<keyword evidence="3" id="KW-1185">Reference proteome</keyword>
<dbReference type="EMBL" id="VLKX01000015">
    <property type="protein sequence ID" value="TWI44735.1"/>
    <property type="molecule type" value="Genomic_DNA"/>
</dbReference>
<dbReference type="Proteomes" id="UP000254518">
    <property type="component" value="Unassembled WGS sequence"/>
</dbReference>
<evidence type="ECO:0000313" key="3">
    <source>
        <dbReference type="Proteomes" id="UP000254518"/>
    </source>
</evidence>
<evidence type="ECO:0000313" key="1">
    <source>
        <dbReference type="EMBL" id="RDI50482.1"/>
    </source>
</evidence>
<reference evidence="1 3" key="2">
    <citation type="submission" date="2018-07" db="EMBL/GenBank/DDBJ databases">
        <title>Genomic Encyclopedia of Type Strains, Phase IV (KMG-IV): sequencing the most valuable type-strain genomes for metagenomic binning, comparative biology and taxonomic classification.</title>
        <authorList>
            <person name="Goeker M."/>
        </authorList>
    </citation>
    <scope>NUCLEOTIDE SEQUENCE [LARGE SCALE GENOMIC DNA]</scope>
    <source>
        <strain evidence="1 3">DSM 19728</strain>
    </source>
</reference>
<evidence type="ECO:0000313" key="2">
    <source>
        <dbReference type="EMBL" id="TWI44735.1"/>
    </source>
</evidence>
<sequence length="83" mass="10091">METFKNKVIEIFNSKNENFKRSLTREFQKEEPQKTNPTLYKYREILIFDILKEISENNDDLINGIENPMNLIEEYLFNHINSY</sequence>
<evidence type="ECO:0000313" key="4">
    <source>
        <dbReference type="Proteomes" id="UP000321392"/>
    </source>
</evidence>
<name>A0A562PJT4_9FLAO</name>
<reference evidence="2 4" key="1">
    <citation type="journal article" date="2015" name="Stand. Genomic Sci.">
        <title>Genomic Encyclopedia of Bacterial and Archaeal Type Strains, Phase III: the genomes of soil and plant-associated and newly described type strains.</title>
        <authorList>
            <person name="Whitman W.B."/>
            <person name="Woyke T."/>
            <person name="Klenk H.P."/>
            <person name="Zhou Y."/>
            <person name="Lilburn T.G."/>
            <person name="Beck B.J."/>
            <person name="De Vos P."/>
            <person name="Vandamme P."/>
            <person name="Eisen J.A."/>
            <person name="Garrity G."/>
            <person name="Hugenholtz P."/>
            <person name="Kyrpides N.C."/>
        </authorList>
    </citation>
    <scope>NUCLEOTIDE SEQUENCE [LARGE SCALE GENOMIC DNA]</scope>
    <source>
        <strain evidence="2 4">CGMCC 1.5380</strain>
    </source>
</reference>